<gene>
    <name evidence="1" type="ORF">B0T23DRAFT_381484</name>
</gene>
<name>A0AAJ0I4U5_9PEZI</name>
<accession>A0AAJ0I4U5</accession>
<dbReference type="RefSeq" id="XP_062691481.1">
    <property type="nucleotide sequence ID" value="XM_062837263.1"/>
</dbReference>
<dbReference type="AlphaFoldDB" id="A0AAJ0I4U5"/>
<keyword evidence="2" id="KW-1185">Reference proteome</keyword>
<organism evidence="1 2">
    <name type="scientific">Neurospora hispaniola</name>
    <dbReference type="NCBI Taxonomy" id="588809"/>
    <lineage>
        <taxon>Eukaryota</taxon>
        <taxon>Fungi</taxon>
        <taxon>Dikarya</taxon>
        <taxon>Ascomycota</taxon>
        <taxon>Pezizomycotina</taxon>
        <taxon>Sordariomycetes</taxon>
        <taxon>Sordariomycetidae</taxon>
        <taxon>Sordariales</taxon>
        <taxon>Sordariaceae</taxon>
        <taxon>Neurospora</taxon>
    </lineage>
</organism>
<dbReference type="Proteomes" id="UP001285908">
    <property type="component" value="Unassembled WGS sequence"/>
</dbReference>
<proteinExistence type="predicted"/>
<dbReference type="EMBL" id="JAULSX010000005">
    <property type="protein sequence ID" value="KAK3490298.1"/>
    <property type="molecule type" value="Genomic_DNA"/>
</dbReference>
<evidence type="ECO:0000313" key="2">
    <source>
        <dbReference type="Proteomes" id="UP001285908"/>
    </source>
</evidence>
<dbReference type="GeneID" id="87874885"/>
<sequence length="105" mass="11424">MTVSPGSCICSTPSPAPFLFFQKPFPIPFGPGRDRLGLPFRWMRRDALSGPHQKDPSFDVKLRLRLALAGFTSEVRGPVGNRGLVRDHRAGLLQAVQGKLGGKSP</sequence>
<comment type="caution">
    <text evidence="1">The sequence shown here is derived from an EMBL/GenBank/DDBJ whole genome shotgun (WGS) entry which is preliminary data.</text>
</comment>
<evidence type="ECO:0000313" key="1">
    <source>
        <dbReference type="EMBL" id="KAK3490298.1"/>
    </source>
</evidence>
<reference evidence="1 2" key="1">
    <citation type="journal article" date="2023" name="Mol. Phylogenet. Evol.">
        <title>Genome-scale phylogeny and comparative genomics of the fungal order Sordariales.</title>
        <authorList>
            <person name="Hensen N."/>
            <person name="Bonometti L."/>
            <person name="Westerberg I."/>
            <person name="Brannstrom I.O."/>
            <person name="Guillou S."/>
            <person name="Cros-Aarteil S."/>
            <person name="Calhoun S."/>
            <person name="Haridas S."/>
            <person name="Kuo A."/>
            <person name="Mondo S."/>
            <person name="Pangilinan J."/>
            <person name="Riley R."/>
            <person name="LaButti K."/>
            <person name="Andreopoulos B."/>
            <person name="Lipzen A."/>
            <person name="Chen C."/>
            <person name="Yan M."/>
            <person name="Daum C."/>
            <person name="Ng V."/>
            <person name="Clum A."/>
            <person name="Steindorff A."/>
            <person name="Ohm R.A."/>
            <person name="Martin F."/>
            <person name="Silar P."/>
            <person name="Natvig D.O."/>
            <person name="Lalanne C."/>
            <person name="Gautier V."/>
            <person name="Ament-Velasquez S.L."/>
            <person name="Kruys A."/>
            <person name="Hutchinson M.I."/>
            <person name="Powell A.J."/>
            <person name="Barry K."/>
            <person name="Miller A.N."/>
            <person name="Grigoriev I.V."/>
            <person name="Debuchy R."/>
            <person name="Gladieux P."/>
            <person name="Hiltunen Thoren M."/>
            <person name="Johannesson H."/>
        </authorList>
    </citation>
    <scope>NUCLEOTIDE SEQUENCE [LARGE SCALE GENOMIC DNA]</scope>
    <source>
        <strain evidence="1 2">FGSC 10403</strain>
    </source>
</reference>
<protein>
    <submittedName>
        <fullName evidence="1">Uncharacterized protein</fullName>
    </submittedName>
</protein>